<evidence type="ECO:0000313" key="3">
    <source>
        <dbReference type="Proteomes" id="UP000177026"/>
    </source>
</evidence>
<accession>A0A1F7GPY7</accession>
<keyword evidence="1" id="KW-0812">Transmembrane</keyword>
<dbReference type="Gene3D" id="1.20.1440.130">
    <property type="entry name" value="VKOR domain"/>
    <property type="match status" value="1"/>
</dbReference>
<dbReference type="EMBL" id="MFZI01000023">
    <property type="protein sequence ID" value="OGK21008.1"/>
    <property type="molecule type" value="Genomic_DNA"/>
</dbReference>
<proteinExistence type="predicted"/>
<gene>
    <name evidence="2" type="ORF">A2866_02730</name>
</gene>
<feature type="transmembrane region" description="Helical" evidence="1">
    <location>
        <begin position="7"/>
        <end position="26"/>
    </location>
</feature>
<name>A0A1F7GPY7_9BACT</name>
<sequence>MNPEKALKAIFILSLAGLLFSGYLSYMELFAVGCKNALVQCGSTFSLFQLPACVYGFFMYLIIFFVSLLGLRKKNKKTP</sequence>
<feature type="transmembrane region" description="Helical" evidence="1">
    <location>
        <begin position="46"/>
        <end position="71"/>
    </location>
</feature>
<dbReference type="AlphaFoldDB" id="A0A1F7GPY7"/>
<evidence type="ECO:0008006" key="4">
    <source>
        <dbReference type="Google" id="ProtNLM"/>
    </source>
</evidence>
<comment type="caution">
    <text evidence="2">The sequence shown here is derived from an EMBL/GenBank/DDBJ whole genome shotgun (WGS) entry which is preliminary data.</text>
</comment>
<dbReference type="InterPro" id="IPR038354">
    <property type="entry name" value="VKOR_sf"/>
</dbReference>
<evidence type="ECO:0000256" key="1">
    <source>
        <dbReference type="SAM" id="Phobius"/>
    </source>
</evidence>
<keyword evidence="1" id="KW-0472">Membrane</keyword>
<protein>
    <recommendedName>
        <fullName evidence="4">Vitamin K epoxide reductase domain-containing protein</fullName>
    </recommendedName>
</protein>
<organism evidence="2 3">
    <name type="scientific">Candidatus Roizmanbacteria bacterium RIFCSPHIGHO2_01_FULL_39_8</name>
    <dbReference type="NCBI Taxonomy" id="1802033"/>
    <lineage>
        <taxon>Bacteria</taxon>
        <taxon>Candidatus Roizmaniibacteriota</taxon>
    </lineage>
</organism>
<reference evidence="2 3" key="1">
    <citation type="journal article" date="2016" name="Nat. Commun.">
        <title>Thousands of microbial genomes shed light on interconnected biogeochemical processes in an aquifer system.</title>
        <authorList>
            <person name="Anantharaman K."/>
            <person name="Brown C.T."/>
            <person name="Hug L.A."/>
            <person name="Sharon I."/>
            <person name="Castelle C.J."/>
            <person name="Probst A.J."/>
            <person name="Thomas B.C."/>
            <person name="Singh A."/>
            <person name="Wilkins M.J."/>
            <person name="Karaoz U."/>
            <person name="Brodie E.L."/>
            <person name="Williams K.H."/>
            <person name="Hubbard S.S."/>
            <person name="Banfield J.F."/>
        </authorList>
    </citation>
    <scope>NUCLEOTIDE SEQUENCE [LARGE SCALE GENOMIC DNA]</scope>
</reference>
<dbReference type="Proteomes" id="UP000177026">
    <property type="component" value="Unassembled WGS sequence"/>
</dbReference>
<evidence type="ECO:0000313" key="2">
    <source>
        <dbReference type="EMBL" id="OGK21008.1"/>
    </source>
</evidence>
<keyword evidence="1" id="KW-1133">Transmembrane helix</keyword>